<dbReference type="EMBL" id="JABFAD010000007">
    <property type="protein sequence ID" value="MBA0801820.1"/>
    <property type="molecule type" value="Genomic_DNA"/>
</dbReference>
<keyword evidence="2" id="KW-1185">Reference proteome</keyword>
<organism evidence="1 2">
    <name type="scientific">Gossypium harknessii</name>
    <dbReference type="NCBI Taxonomy" id="34285"/>
    <lineage>
        <taxon>Eukaryota</taxon>
        <taxon>Viridiplantae</taxon>
        <taxon>Streptophyta</taxon>
        <taxon>Embryophyta</taxon>
        <taxon>Tracheophyta</taxon>
        <taxon>Spermatophyta</taxon>
        <taxon>Magnoliopsida</taxon>
        <taxon>eudicotyledons</taxon>
        <taxon>Gunneridae</taxon>
        <taxon>Pentapetalae</taxon>
        <taxon>rosids</taxon>
        <taxon>malvids</taxon>
        <taxon>Malvales</taxon>
        <taxon>Malvaceae</taxon>
        <taxon>Malvoideae</taxon>
        <taxon>Gossypium</taxon>
    </lineage>
</organism>
<dbReference type="AlphaFoldDB" id="A0A7J9GWF1"/>
<evidence type="ECO:0000313" key="2">
    <source>
        <dbReference type="Proteomes" id="UP000593560"/>
    </source>
</evidence>
<protein>
    <submittedName>
        <fullName evidence="1">Uncharacterized protein</fullName>
    </submittedName>
</protein>
<sequence length="19" mass="2272">MIMLCWLNCFCLLEELVVV</sequence>
<evidence type="ECO:0000313" key="1">
    <source>
        <dbReference type="EMBL" id="MBA0801820.1"/>
    </source>
</evidence>
<gene>
    <name evidence="1" type="ORF">Gohar_012164</name>
</gene>
<accession>A0A7J9GWF1</accession>
<comment type="caution">
    <text evidence="1">The sequence shown here is derived from an EMBL/GenBank/DDBJ whole genome shotgun (WGS) entry which is preliminary data.</text>
</comment>
<proteinExistence type="predicted"/>
<reference evidence="1 2" key="1">
    <citation type="journal article" date="2019" name="Genome Biol. Evol.">
        <title>Insights into the evolution of the New World diploid cottons (Gossypium, subgenus Houzingenia) based on genome sequencing.</title>
        <authorList>
            <person name="Grover C.E."/>
            <person name="Arick M.A. 2nd"/>
            <person name="Thrash A."/>
            <person name="Conover J.L."/>
            <person name="Sanders W.S."/>
            <person name="Peterson D.G."/>
            <person name="Frelichowski J.E."/>
            <person name="Scheffler J.A."/>
            <person name="Scheffler B.E."/>
            <person name="Wendel J.F."/>
        </authorList>
    </citation>
    <scope>NUCLEOTIDE SEQUENCE [LARGE SCALE GENOMIC DNA]</scope>
    <source>
        <strain evidence="1">0</strain>
        <tissue evidence="1">Leaf</tissue>
    </source>
</reference>
<name>A0A7J9GWF1_9ROSI</name>
<dbReference type="Proteomes" id="UP000593560">
    <property type="component" value="Unassembled WGS sequence"/>
</dbReference>